<dbReference type="RefSeq" id="WP_344605219.1">
    <property type="nucleotide sequence ID" value="NZ_BAAAHE010000019.1"/>
</dbReference>
<reference evidence="1 2" key="1">
    <citation type="journal article" date="2019" name="Int. J. Syst. Evol. Microbiol.">
        <title>The Global Catalogue of Microorganisms (GCM) 10K type strain sequencing project: providing services to taxonomists for standard genome sequencing and annotation.</title>
        <authorList>
            <consortium name="The Broad Institute Genomics Platform"/>
            <consortium name="The Broad Institute Genome Sequencing Center for Infectious Disease"/>
            <person name="Wu L."/>
            <person name="Ma J."/>
        </authorList>
    </citation>
    <scope>NUCLEOTIDE SEQUENCE [LARGE SCALE GENOMIC DNA]</scope>
    <source>
        <strain evidence="1 2">JCM 10671</strain>
    </source>
</reference>
<protein>
    <submittedName>
        <fullName evidence="1">Uncharacterized protein</fullName>
    </submittedName>
</protein>
<organism evidence="1 2">
    <name type="scientific">Sporichthya brevicatena</name>
    <dbReference type="NCBI Taxonomy" id="171442"/>
    <lineage>
        <taxon>Bacteria</taxon>
        <taxon>Bacillati</taxon>
        <taxon>Actinomycetota</taxon>
        <taxon>Actinomycetes</taxon>
        <taxon>Sporichthyales</taxon>
        <taxon>Sporichthyaceae</taxon>
        <taxon>Sporichthya</taxon>
    </lineage>
</organism>
<dbReference type="EMBL" id="BAAAHE010000019">
    <property type="protein sequence ID" value="GAA0621517.1"/>
    <property type="molecule type" value="Genomic_DNA"/>
</dbReference>
<name>A0ABN1GW62_9ACTN</name>
<keyword evidence="2" id="KW-1185">Reference proteome</keyword>
<gene>
    <name evidence="1" type="ORF">GCM10009547_25310</name>
</gene>
<dbReference type="Proteomes" id="UP001500957">
    <property type="component" value="Unassembled WGS sequence"/>
</dbReference>
<evidence type="ECO:0000313" key="2">
    <source>
        <dbReference type="Proteomes" id="UP001500957"/>
    </source>
</evidence>
<comment type="caution">
    <text evidence="1">The sequence shown here is derived from an EMBL/GenBank/DDBJ whole genome shotgun (WGS) entry which is preliminary data.</text>
</comment>
<proteinExistence type="predicted"/>
<sequence>MDVTDTESKGMTTMLKPHDTTDLLLSPVAIEINARIDELAALDPRELCRRVTWETNMEPRTPQDAAEALVRSLTYLIDTHGWQVSWDARGIRLHHGEYGVVLGVSPNLVEYVNSGGHPVRAA</sequence>
<evidence type="ECO:0000313" key="1">
    <source>
        <dbReference type="EMBL" id="GAA0621517.1"/>
    </source>
</evidence>
<accession>A0ABN1GW62</accession>